<organism evidence="2 3">
    <name type="scientific">Mycoplasma mycoides subsp. mycoides</name>
    <dbReference type="NCBI Taxonomy" id="2103"/>
    <lineage>
        <taxon>Bacteria</taxon>
        <taxon>Bacillati</taxon>
        <taxon>Mycoplasmatota</taxon>
        <taxon>Mollicutes</taxon>
        <taxon>Mycoplasmataceae</taxon>
        <taxon>Mycoplasma</taxon>
    </lineage>
</organism>
<sequence length="161" mass="19651">MKISIFEYSQFAFFTIIDKKLESIYEKQLYLATSLMNYIYFNYQNSVLLQALFKDVNKKDSWHLDSQIKIKIFDHDYYIGGYHKYEKIIYEDKKEKETKIKIRYKLTDSKTNFLFNSSPSLFAITRDKQIFNKNILFGIWIIVVSLLFYLVFYMYVRKDYK</sequence>
<name>A0AAE2EHY5_MYCMY</name>
<dbReference type="EMBL" id="LAEW01000001">
    <property type="protein sequence ID" value="KJQ45952.1"/>
    <property type="molecule type" value="Genomic_DNA"/>
</dbReference>
<dbReference type="AlphaFoldDB" id="A0AAE2EHY5"/>
<accession>A0AAE2EHY5</accession>
<evidence type="ECO:0000256" key="1">
    <source>
        <dbReference type="SAM" id="Phobius"/>
    </source>
</evidence>
<keyword evidence="1" id="KW-0812">Transmembrane</keyword>
<evidence type="ECO:0000313" key="2">
    <source>
        <dbReference type="EMBL" id="KJQ45952.1"/>
    </source>
</evidence>
<feature type="transmembrane region" description="Helical" evidence="1">
    <location>
        <begin position="135"/>
        <end position="156"/>
    </location>
</feature>
<keyword evidence="1" id="KW-0472">Membrane</keyword>
<gene>
    <name evidence="2" type="ORF">TS59_1014</name>
</gene>
<proteinExistence type="predicted"/>
<reference evidence="2 3" key="1">
    <citation type="submission" date="2015-02" db="EMBL/GenBank/DDBJ databases">
        <title>Mycoplasma mycoides subsp. mycoides strain:B237 Genome sequencing.</title>
        <authorList>
            <person name="Fischer A."/>
            <person name="Santana-Cruz I."/>
            <person name="Schieck E."/>
            <person name="Gourle H."/>
            <person name="Lambert M."/>
            <person name="Nadendla S."/>
            <person name="Miller R.A."/>
            <person name="Weber J."/>
            <person name="Bongcam-Rudloff E."/>
            <person name="Vashee S."/>
            <person name="Frey J."/>
            <person name="Jores J."/>
        </authorList>
    </citation>
    <scope>NUCLEOTIDE SEQUENCE [LARGE SCALE GENOMIC DNA]</scope>
    <source>
        <strain evidence="2 3">B237</strain>
    </source>
</reference>
<evidence type="ECO:0000313" key="3">
    <source>
        <dbReference type="Proteomes" id="UP000033624"/>
    </source>
</evidence>
<dbReference type="KEGG" id="mmyi:mycmycITA_00977"/>
<dbReference type="Proteomes" id="UP000033624">
    <property type="component" value="Unassembled WGS sequence"/>
</dbReference>
<comment type="caution">
    <text evidence="2">The sequence shown here is derived from an EMBL/GenBank/DDBJ whole genome shotgun (WGS) entry which is preliminary data.</text>
</comment>
<keyword evidence="1" id="KW-1133">Transmembrane helix</keyword>
<dbReference type="RefSeq" id="WP_015545256.1">
    <property type="nucleotide sequence ID" value="NZ_CP010267.1"/>
</dbReference>
<protein>
    <submittedName>
        <fullName evidence="2">ABC transporter, permease protein</fullName>
    </submittedName>
</protein>